<keyword evidence="4" id="KW-1185">Reference proteome</keyword>
<evidence type="ECO:0000259" key="2">
    <source>
        <dbReference type="Pfam" id="PF13559"/>
    </source>
</evidence>
<keyword evidence="1" id="KW-1133">Transmembrane helix</keyword>
<dbReference type="Proteomes" id="UP000610303">
    <property type="component" value="Unassembled WGS sequence"/>
</dbReference>
<dbReference type="RefSeq" id="WP_189086307.1">
    <property type="nucleotide sequence ID" value="NZ_BMRJ01000004.1"/>
</dbReference>
<dbReference type="EMBL" id="BMRJ01000004">
    <property type="protein sequence ID" value="GGR34739.1"/>
    <property type="molecule type" value="Genomic_DNA"/>
</dbReference>
<keyword evidence="1" id="KW-0812">Transmembrane</keyword>
<comment type="caution">
    <text evidence="3">The sequence shown here is derived from an EMBL/GenBank/DDBJ whole genome shotgun (WGS) entry which is preliminary data.</text>
</comment>
<keyword evidence="1" id="KW-0472">Membrane</keyword>
<accession>A0A918FFG1</accession>
<protein>
    <recommendedName>
        <fullName evidence="2">Protein-glutamine gamma-glutamyltransferase-like C-terminal domain-containing protein</fullName>
    </recommendedName>
</protein>
<organism evidence="3 4">
    <name type="scientific">Agromyces mediolanus</name>
    <name type="common">Corynebacterium mediolanum</name>
    <dbReference type="NCBI Taxonomy" id="41986"/>
    <lineage>
        <taxon>Bacteria</taxon>
        <taxon>Bacillati</taxon>
        <taxon>Actinomycetota</taxon>
        <taxon>Actinomycetes</taxon>
        <taxon>Micrococcales</taxon>
        <taxon>Microbacteriaceae</taxon>
        <taxon>Agromyces</taxon>
    </lineage>
</organism>
<dbReference type="Pfam" id="PF13559">
    <property type="entry name" value="DUF4129"/>
    <property type="match status" value="1"/>
</dbReference>
<evidence type="ECO:0000313" key="3">
    <source>
        <dbReference type="EMBL" id="GGR34739.1"/>
    </source>
</evidence>
<evidence type="ECO:0000313" key="4">
    <source>
        <dbReference type="Proteomes" id="UP000610303"/>
    </source>
</evidence>
<evidence type="ECO:0000256" key="1">
    <source>
        <dbReference type="SAM" id="Phobius"/>
    </source>
</evidence>
<reference evidence="3" key="1">
    <citation type="journal article" date="2014" name="Int. J. Syst. Evol. Microbiol.">
        <title>Complete genome sequence of Corynebacterium casei LMG S-19264T (=DSM 44701T), isolated from a smear-ripened cheese.</title>
        <authorList>
            <consortium name="US DOE Joint Genome Institute (JGI-PGF)"/>
            <person name="Walter F."/>
            <person name="Albersmeier A."/>
            <person name="Kalinowski J."/>
            <person name="Ruckert C."/>
        </authorList>
    </citation>
    <scope>NUCLEOTIDE SEQUENCE</scope>
    <source>
        <strain evidence="3">JCM 3346</strain>
    </source>
</reference>
<proteinExistence type="predicted"/>
<feature type="domain" description="Protein-glutamine gamma-glutamyltransferase-like C-terminal" evidence="2">
    <location>
        <begin position="127"/>
        <end position="194"/>
    </location>
</feature>
<reference evidence="3" key="2">
    <citation type="submission" date="2020-09" db="EMBL/GenBank/DDBJ databases">
        <authorList>
            <person name="Sun Q."/>
            <person name="Ohkuma M."/>
        </authorList>
    </citation>
    <scope>NUCLEOTIDE SEQUENCE</scope>
    <source>
        <strain evidence="3">JCM 3346</strain>
    </source>
</reference>
<dbReference type="AlphaFoldDB" id="A0A918FFG1"/>
<name>A0A918FFG1_AGRME</name>
<feature type="transmembrane region" description="Helical" evidence="1">
    <location>
        <begin position="60"/>
        <end position="82"/>
    </location>
</feature>
<gene>
    <name evidence="3" type="ORF">GCM10010196_31050</name>
</gene>
<sequence>MRIEIPVDPDAEEARRWLIDELAKPEYRAAEPSWFDRLMQRIGEWLGELFSGAGGVPQPFVIGIVVLIVVALVVIGLLVFGVPRLRRRRAAQVPLFEDGDVRGLDELRRAAALAAQRGDWPLAIEERFRALARGLTERELVRVHPGTTAHAIAAAATTPFPEHAAGLQQAARAFDEVRYLGRSGGAAEYEQLTALETVIATTPPVDAVAHGPAVPV</sequence>
<dbReference type="InterPro" id="IPR025403">
    <property type="entry name" value="TgpA-like_C"/>
</dbReference>